<feature type="region of interest" description="Disordered" evidence="15">
    <location>
        <begin position="1503"/>
        <end position="1557"/>
    </location>
</feature>
<evidence type="ECO:0000256" key="10">
    <source>
        <dbReference type="ARBA" id="ARBA00022777"/>
    </source>
</evidence>
<dbReference type="Pfam" id="PF17820">
    <property type="entry name" value="PDZ_6"/>
    <property type="match status" value="1"/>
</dbReference>
<evidence type="ECO:0000256" key="1">
    <source>
        <dbReference type="ARBA" id="ARBA00001946"/>
    </source>
</evidence>
<evidence type="ECO:0000256" key="11">
    <source>
        <dbReference type="ARBA" id="ARBA00022840"/>
    </source>
</evidence>
<feature type="compositionally biased region" description="Low complexity" evidence="15">
    <location>
        <begin position="1717"/>
        <end position="1731"/>
    </location>
</feature>
<feature type="region of interest" description="Disordered" evidence="15">
    <location>
        <begin position="1034"/>
        <end position="1059"/>
    </location>
</feature>
<keyword evidence="10 20" id="KW-0418">Kinase</keyword>
<dbReference type="Gene3D" id="1.20.1480.20">
    <property type="entry name" value="MAST3 pre-PK domain-like"/>
    <property type="match status" value="1"/>
</dbReference>
<dbReference type="InterPro" id="IPR011009">
    <property type="entry name" value="Kinase-like_dom_sf"/>
</dbReference>
<dbReference type="InterPro" id="IPR000719">
    <property type="entry name" value="Prot_kinase_dom"/>
</dbReference>
<dbReference type="SMART" id="SM00228">
    <property type="entry name" value="PDZ"/>
    <property type="match status" value="1"/>
</dbReference>
<dbReference type="Gene3D" id="2.30.42.10">
    <property type="match status" value="1"/>
</dbReference>
<feature type="region of interest" description="Disordered" evidence="15">
    <location>
        <begin position="214"/>
        <end position="262"/>
    </location>
</feature>
<feature type="compositionally biased region" description="Basic residues" evidence="15">
    <location>
        <begin position="1178"/>
        <end position="1205"/>
    </location>
</feature>
<dbReference type="PROSITE" id="PS50011">
    <property type="entry name" value="PROTEIN_KINASE_DOM"/>
    <property type="match status" value="1"/>
</dbReference>
<feature type="region of interest" description="Disordered" evidence="15">
    <location>
        <begin position="1590"/>
        <end position="1625"/>
    </location>
</feature>
<feature type="compositionally biased region" description="Polar residues" evidence="15">
    <location>
        <begin position="806"/>
        <end position="829"/>
    </location>
</feature>
<feature type="region of interest" description="Disordered" evidence="15">
    <location>
        <begin position="150"/>
        <end position="190"/>
    </location>
</feature>
<dbReference type="GO" id="GO:0035556">
    <property type="term" value="P:intracellular signal transduction"/>
    <property type="evidence" value="ECO:0007669"/>
    <property type="project" value="TreeGrafter"/>
</dbReference>
<accession>A0A6J3LBJ2</accession>
<dbReference type="FunFam" id="1.10.510.10:FF:000012">
    <property type="entry name" value="microtubule-associated serine/threonine-protein kinase 2 isoform X1"/>
    <property type="match status" value="1"/>
</dbReference>
<feature type="compositionally biased region" description="Basic and acidic residues" evidence="15">
    <location>
        <begin position="463"/>
        <end position="472"/>
    </location>
</feature>
<feature type="domain" description="Protein kinase" evidence="16">
    <location>
        <begin position="478"/>
        <end position="752"/>
    </location>
</feature>
<dbReference type="InterPro" id="IPR050236">
    <property type="entry name" value="Ser_Thr_kinase_AGC"/>
</dbReference>
<feature type="compositionally biased region" description="Low complexity" evidence="15">
    <location>
        <begin position="1613"/>
        <end position="1624"/>
    </location>
</feature>
<feature type="compositionally biased region" description="Polar residues" evidence="15">
    <location>
        <begin position="849"/>
        <end position="869"/>
    </location>
</feature>
<keyword evidence="7" id="KW-0597">Phosphoprotein</keyword>
<dbReference type="Gene3D" id="1.10.510.10">
    <property type="entry name" value="Transferase(Phosphotransferase) domain 1"/>
    <property type="match status" value="1"/>
</dbReference>
<feature type="region of interest" description="Disordered" evidence="15">
    <location>
        <begin position="33"/>
        <end position="58"/>
    </location>
</feature>
<dbReference type="RefSeq" id="XP_033362988.1">
    <property type="nucleotide sequence ID" value="XM_033507097.1"/>
</dbReference>
<keyword evidence="12" id="KW-0460">Magnesium</keyword>
<dbReference type="CDD" id="cd05609">
    <property type="entry name" value="STKc_MAST"/>
    <property type="match status" value="1"/>
</dbReference>
<feature type="compositionally biased region" description="Basic and acidic residues" evidence="15">
    <location>
        <begin position="1503"/>
        <end position="1530"/>
    </location>
</feature>
<feature type="compositionally biased region" description="Polar residues" evidence="15">
    <location>
        <begin position="895"/>
        <end position="910"/>
    </location>
</feature>
<proteinExistence type="inferred from homology"/>
<name>A0A6J3LBJ2_9HYME</name>
<feature type="region of interest" description="Disordered" evidence="15">
    <location>
        <begin position="446"/>
        <end position="472"/>
    </location>
</feature>
<comment type="similarity">
    <text evidence="3">Belongs to the protein kinase superfamily. AGC Ser/Thr protein kinase family.</text>
</comment>
<comment type="catalytic activity">
    <reaction evidence="13">
        <text>L-threonyl-[protein] + ATP = O-phospho-L-threonyl-[protein] + ADP + H(+)</text>
        <dbReference type="Rhea" id="RHEA:46608"/>
        <dbReference type="Rhea" id="RHEA-COMP:11060"/>
        <dbReference type="Rhea" id="RHEA-COMP:11605"/>
        <dbReference type="ChEBI" id="CHEBI:15378"/>
        <dbReference type="ChEBI" id="CHEBI:30013"/>
        <dbReference type="ChEBI" id="CHEBI:30616"/>
        <dbReference type="ChEBI" id="CHEBI:61977"/>
        <dbReference type="ChEBI" id="CHEBI:456216"/>
        <dbReference type="EC" id="2.7.11.1"/>
    </reaction>
</comment>
<dbReference type="Proteomes" id="UP000504631">
    <property type="component" value="Unplaced"/>
</dbReference>
<dbReference type="GO" id="GO:0000287">
    <property type="term" value="F:magnesium ion binding"/>
    <property type="evidence" value="ECO:0007669"/>
    <property type="project" value="InterPro"/>
</dbReference>
<dbReference type="GO" id="GO:0005737">
    <property type="term" value="C:cytoplasm"/>
    <property type="evidence" value="ECO:0007669"/>
    <property type="project" value="UniProtKB-SubCell"/>
</dbReference>
<dbReference type="FunFam" id="2.30.42.10:FF:000008">
    <property type="entry name" value="microtubule-associated serine/threonine-protein kinase 4 isoform X2"/>
    <property type="match status" value="1"/>
</dbReference>
<evidence type="ECO:0000313" key="19">
    <source>
        <dbReference type="Proteomes" id="UP000504631"/>
    </source>
</evidence>
<dbReference type="InterPro" id="IPR000961">
    <property type="entry name" value="AGC-kinase_C"/>
</dbReference>
<reference evidence="20" key="1">
    <citation type="submission" date="2025-08" db="UniProtKB">
        <authorList>
            <consortium name="RefSeq"/>
        </authorList>
    </citation>
    <scope>IDENTIFICATION</scope>
    <source>
        <tissue evidence="20">Muscle</tissue>
    </source>
</reference>
<evidence type="ECO:0000259" key="16">
    <source>
        <dbReference type="PROSITE" id="PS50011"/>
    </source>
</evidence>
<dbReference type="PROSITE" id="PS00108">
    <property type="entry name" value="PROTEIN_KINASE_ST"/>
    <property type="match status" value="1"/>
</dbReference>
<comment type="cofactor">
    <cofactor evidence="1">
        <name>Mg(2+)</name>
        <dbReference type="ChEBI" id="CHEBI:18420"/>
    </cofactor>
</comment>
<dbReference type="SMART" id="SM00220">
    <property type="entry name" value="S_TKc"/>
    <property type="match status" value="1"/>
</dbReference>
<evidence type="ECO:0000313" key="20">
    <source>
        <dbReference type="RefSeq" id="XP_033362988.1"/>
    </source>
</evidence>
<dbReference type="CDD" id="cd06705">
    <property type="entry name" value="PDZ_MAST"/>
    <property type="match status" value="1"/>
</dbReference>
<feature type="region of interest" description="Disordered" evidence="15">
    <location>
        <begin position="790"/>
        <end position="910"/>
    </location>
</feature>
<dbReference type="SUPFAM" id="SSF56112">
    <property type="entry name" value="Protein kinase-like (PK-like)"/>
    <property type="match status" value="1"/>
</dbReference>
<feature type="region of interest" description="Disordered" evidence="15">
    <location>
        <begin position="925"/>
        <end position="952"/>
    </location>
</feature>
<keyword evidence="19" id="KW-1185">Reference proteome</keyword>
<keyword evidence="6" id="KW-0723">Serine/threonine-protein kinase</keyword>
<dbReference type="InterPro" id="IPR041489">
    <property type="entry name" value="PDZ_6"/>
</dbReference>
<evidence type="ECO:0000259" key="17">
    <source>
        <dbReference type="PROSITE" id="PS50106"/>
    </source>
</evidence>
<feature type="compositionally biased region" description="Basic and acidic residues" evidence="15">
    <location>
        <begin position="833"/>
        <end position="846"/>
    </location>
</feature>
<dbReference type="InterPro" id="IPR037711">
    <property type="entry name" value="MAST"/>
</dbReference>
<dbReference type="Gene3D" id="3.30.200.20">
    <property type="entry name" value="Phosphorylase Kinase, domain 1"/>
    <property type="match status" value="1"/>
</dbReference>
<dbReference type="InterPro" id="IPR023142">
    <property type="entry name" value="MAST_pre-PK_dom_sf"/>
</dbReference>
<organism evidence="19 20">
    <name type="scientific">Bombus vosnesenskii</name>
    <dbReference type="NCBI Taxonomy" id="207650"/>
    <lineage>
        <taxon>Eukaryota</taxon>
        <taxon>Metazoa</taxon>
        <taxon>Ecdysozoa</taxon>
        <taxon>Arthropoda</taxon>
        <taxon>Hexapoda</taxon>
        <taxon>Insecta</taxon>
        <taxon>Pterygota</taxon>
        <taxon>Neoptera</taxon>
        <taxon>Endopterygota</taxon>
        <taxon>Hymenoptera</taxon>
        <taxon>Apocrita</taxon>
        <taxon>Aculeata</taxon>
        <taxon>Apoidea</taxon>
        <taxon>Anthophila</taxon>
        <taxon>Apidae</taxon>
        <taxon>Bombus</taxon>
        <taxon>Pyrobombus</taxon>
    </lineage>
</organism>
<evidence type="ECO:0000256" key="6">
    <source>
        <dbReference type="ARBA" id="ARBA00022527"/>
    </source>
</evidence>
<sequence length="1744" mass="192796">MDQNRNRPSRPRLRSHGNSARVLVFDQAESEESACSTEAEVQKRPIPPKVESKEAPVRPVSGELSNLVRMRNSAIGKSAPSLSVHVRDFNIPRRAAKAAHRKSFIATTSPTLPRCHSPLSAFVPIVGSPLESPRMSSSPHFAFAPIKRIGGGTTGTGDGRRWSVASLPSSGYGTTPGSSNVSSQYSSQERLHQLPNVPTKDELRMLSCHFSKPGTPCSSHPGFPGSSISSIPGSVSLSLDEEGRRSPLHRPRSRSLSSPSRSPVLDSEIVMMNTLYKERFPKATQQMEERLTNFINENKELDEYEVMANMTQDSLPILRFVHHQVIEMARDCLQKSQEKLITTRYFYEMSENLEHLLMETKDKSLDAATRLTGLIKKLLLVISRPARLLECLEFDPEEFYHLLEQAEGQAKVNAGIKNDIPQYIINKLSLNRDPISELQEDLNKLEDSASSSDSNLQIASSPNKDDEKSHRVPCEGDYEVLKLISNGAYGAVYLVKEKTTRQRFAMKKINKNNLMLRNQVEQVFAERDIMSFTDNPFVVSMYCSFETKKHLCLVMEYVEGGDCANLLKNIGPLPPDMARFYFAETVLAVEYLHSYGIVHRDLKPDNLLITALGHIKLTDFGLSKMGLMSLATNLYEGYIDRDTRQFSDKQVFGTPEYIAPEVILRQGYGKPVDWWSMGIILYEFLIGCVPFFGDTPEELFAHTVNDDIDWPDEDDWPVQPEAKDIITALLQQSPRDRLGTGGSHEVKEHPYFYGVNWNSLLRQKAEFVPQLINDEDTSYFDTRMDRYNHDIGDDTDDTDDSPLFGSFSSYSPQSRKISQTRPPQINPEQTESDVSKKQLFRTELERTVAQLSFGSNSSTTPPSKLAESTPSEKNRPSSSIRNTTYIETPPKADKSNTSFTSPATVTSGESQLTVIKNSHIEGTCISLSTPDSSQTESEDISPQIQRKRHVHSRDKLPRFSICIDDEHMLDLFAANRDTTEESKHNSSTDSFESFNAISIIPSAKQKSRSVIKSASTSGLSLVIPTSDFSYDASLNTQPIESPGGSSTASSRDTSPCRELSPLVTSLKPPIIIRRGPCGFGFTVHTIRVYYGDSDFYTMHHLVMAVDQSSPAFEAGLRPGDLITHINGEPVQGLYHIQVLQLMLSGGDHVTLRSTPLENTSIKTGGRRRDLTQSKMARRTLHKQRKLKRDHSDKKRKTSLFKRISSKRASVEMQQMAAGICSPSMVTPSRSFQSFTRSQETSPYFAACTKSVCSPSPPTNRVNSDSYHSTGNSSPCSSPNSSSPGSTTSAANLPTIANQSHYQRPSTLHGLKHKLHTAAKNIHSPNRRKSVGHIPLSPLARTPSPSPLPASPTRSPSPLAFPTGHQPGSSNTTQSYSPGVCLSTPNNQKKSYGRPKSAEPGSPLLRRALSPDRLHPRSAENKTSISPLANTVVKVTPRATIAQSYSETPEECSDSFKEPNDSKVEKKVSTESKSDYSKISHGISINLGNVGISNSCGSTQLPRIAEEKDSPTGSKADDYSKEVLPLDKMDKNNMSMSKLTESENTDDRSDRVESKTERQNLCTKNLEVLSINKIEEGAQSDNCSNVQARSLQSTFHKQSQNIEKGSQASSQKTSSQNSEKGSQSSCQKILLQASEKSLQSSAPKILSQANERGFMQGVSQKSSQNNEKVSLAAVQKLLQGNEKTSVPHKVTEQKAAGKNSEANLEGRKISKKYKIDSSDGSSNTSSTQHSNTFEAMGTGKDKKNN</sequence>
<feature type="region of interest" description="Disordered" evidence="15">
    <location>
        <begin position="1442"/>
        <end position="1468"/>
    </location>
</feature>
<evidence type="ECO:0000256" key="4">
    <source>
        <dbReference type="ARBA" id="ARBA00012513"/>
    </source>
</evidence>
<dbReference type="Pfam" id="PF00069">
    <property type="entry name" value="Pkinase"/>
    <property type="match status" value="1"/>
</dbReference>
<evidence type="ECO:0000259" key="18">
    <source>
        <dbReference type="PROSITE" id="PS51285"/>
    </source>
</evidence>
<feature type="compositionally biased region" description="Polar residues" evidence="15">
    <location>
        <begin position="1034"/>
        <end position="1053"/>
    </location>
</feature>
<keyword evidence="8" id="KW-0808">Transferase</keyword>
<evidence type="ECO:0000256" key="14">
    <source>
        <dbReference type="ARBA" id="ARBA00048679"/>
    </source>
</evidence>
<feature type="compositionally biased region" description="Basic and acidic residues" evidence="15">
    <location>
        <begin position="1544"/>
        <end position="1557"/>
    </location>
</feature>
<evidence type="ECO:0000256" key="9">
    <source>
        <dbReference type="ARBA" id="ARBA00022741"/>
    </source>
</evidence>
<feature type="compositionally biased region" description="Polar residues" evidence="15">
    <location>
        <begin position="448"/>
        <end position="462"/>
    </location>
</feature>
<feature type="region of interest" description="Disordered" evidence="15">
    <location>
        <begin position="1249"/>
        <end position="1291"/>
    </location>
</feature>
<dbReference type="InterPro" id="IPR036034">
    <property type="entry name" value="PDZ_sf"/>
</dbReference>
<evidence type="ECO:0000256" key="2">
    <source>
        <dbReference type="ARBA" id="ARBA00004496"/>
    </source>
</evidence>
<evidence type="ECO:0000256" key="5">
    <source>
        <dbReference type="ARBA" id="ARBA00022490"/>
    </source>
</evidence>
<feature type="region of interest" description="Disordered" evidence="15">
    <location>
        <begin position="1318"/>
        <end position="1424"/>
    </location>
</feature>
<feature type="domain" description="PDZ" evidence="17">
    <location>
        <begin position="1069"/>
        <end position="1157"/>
    </location>
</feature>
<keyword evidence="9" id="KW-0547">Nucleotide-binding</keyword>
<evidence type="ECO:0000256" key="15">
    <source>
        <dbReference type="SAM" id="MobiDB-lite"/>
    </source>
</evidence>
<feature type="region of interest" description="Disordered" evidence="15">
    <location>
        <begin position="1"/>
        <end position="20"/>
    </location>
</feature>
<dbReference type="InterPro" id="IPR001478">
    <property type="entry name" value="PDZ"/>
</dbReference>
<feature type="compositionally biased region" description="Low complexity" evidence="15">
    <location>
        <begin position="166"/>
        <end position="187"/>
    </location>
</feature>
<feature type="compositionally biased region" description="Polar residues" evidence="15">
    <location>
        <begin position="876"/>
        <end position="886"/>
    </location>
</feature>
<feature type="compositionally biased region" description="Basic and acidic residues" evidence="15">
    <location>
        <begin position="1408"/>
        <end position="1419"/>
    </location>
</feature>
<evidence type="ECO:0000256" key="8">
    <source>
        <dbReference type="ARBA" id="ARBA00022679"/>
    </source>
</evidence>
<comment type="subcellular location">
    <subcellularLocation>
        <location evidence="2">Cytoplasm</location>
    </subcellularLocation>
</comment>
<dbReference type="GO" id="GO:0004674">
    <property type="term" value="F:protein serine/threonine kinase activity"/>
    <property type="evidence" value="ECO:0007669"/>
    <property type="project" value="UniProtKB-KW"/>
</dbReference>
<feature type="compositionally biased region" description="Low complexity" evidence="15">
    <location>
        <begin position="218"/>
        <end position="238"/>
    </location>
</feature>
<comment type="catalytic activity">
    <reaction evidence="14">
        <text>L-seryl-[protein] + ATP = O-phospho-L-seryl-[protein] + ADP + H(+)</text>
        <dbReference type="Rhea" id="RHEA:17989"/>
        <dbReference type="Rhea" id="RHEA-COMP:9863"/>
        <dbReference type="Rhea" id="RHEA-COMP:11604"/>
        <dbReference type="ChEBI" id="CHEBI:15378"/>
        <dbReference type="ChEBI" id="CHEBI:29999"/>
        <dbReference type="ChEBI" id="CHEBI:30616"/>
        <dbReference type="ChEBI" id="CHEBI:83421"/>
        <dbReference type="ChEBI" id="CHEBI:456216"/>
        <dbReference type="EC" id="2.7.11.1"/>
    </reaction>
</comment>
<dbReference type="SUPFAM" id="SSF140482">
    <property type="entry name" value="MAST3 pre-PK domain-like"/>
    <property type="match status" value="1"/>
</dbReference>
<dbReference type="EC" id="2.7.11.1" evidence="4"/>
<evidence type="ECO:0000256" key="13">
    <source>
        <dbReference type="ARBA" id="ARBA00047899"/>
    </source>
</evidence>
<dbReference type="GeneID" id="117241091"/>
<feature type="region of interest" description="Disordered" evidence="15">
    <location>
        <begin position="1178"/>
        <end position="1207"/>
    </location>
</feature>
<feature type="compositionally biased region" description="Polar residues" evidence="15">
    <location>
        <begin position="1590"/>
        <end position="1612"/>
    </location>
</feature>
<keyword evidence="11" id="KW-0067">ATP-binding</keyword>
<feature type="compositionally biased region" description="Polar residues" evidence="15">
    <location>
        <begin position="925"/>
        <end position="944"/>
    </location>
</feature>
<evidence type="ECO:0000256" key="7">
    <source>
        <dbReference type="ARBA" id="ARBA00022553"/>
    </source>
</evidence>
<feature type="compositionally biased region" description="Polar residues" evidence="15">
    <location>
        <begin position="1250"/>
        <end position="1267"/>
    </location>
</feature>
<dbReference type="SUPFAM" id="SSF50156">
    <property type="entry name" value="PDZ domain-like"/>
    <property type="match status" value="1"/>
</dbReference>
<protein>
    <recommendedName>
        <fullName evidence="4">non-specific serine/threonine protein kinase</fullName>
        <ecNumber evidence="4">2.7.11.1</ecNumber>
    </recommendedName>
</protein>
<dbReference type="FunFam" id="3.30.200.20:FF:000012">
    <property type="entry name" value="microtubule-associated serine/threonine-protein kinase 2 isoform X1"/>
    <property type="match status" value="1"/>
</dbReference>
<evidence type="ECO:0000256" key="12">
    <source>
        <dbReference type="ARBA" id="ARBA00022842"/>
    </source>
</evidence>
<dbReference type="GO" id="GO:0005524">
    <property type="term" value="F:ATP binding"/>
    <property type="evidence" value="ECO:0007669"/>
    <property type="project" value="UniProtKB-KW"/>
</dbReference>
<keyword evidence="5" id="KW-0963">Cytoplasm</keyword>
<dbReference type="InterPro" id="IPR015022">
    <property type="entry name" value="MAST_pre-PK_dom"/>
</dbReference>
<dbReference type="PROSITE" id="PS51285">
    <property type="entry name" value="AGC_KINASE_CTER"/>
    <property type="match status" value="1"/>
</dbReference>
<feature type="compositionally biased region" description="Low complexity" evidence="15">
    <location>
        <begin position="1268"/>
        <end position="1288"/>
    </location>
</feature>
<dbReference type="CTD" id="39686"/>
<gene>
    <name evidence="20" type="primary">LOC117241091</name>
</gene>
<feature type="domain" description="AGC-kinase C-terminal" evidence="18">
    <location>
        <begin position="753"/>
        <end position="819"/>
    </location>
</feature>
<feature type="compositionally biased region" description="Basic and acidic residues" evidence="15">
    <location>
        <begin position="1453"/>
        <end position="1468"/>
    </location>
</feature>
<evidence type="ECO:0000256" key="3">
    <source>
        <dbReference type="ARBA" id="ARBA00009903"/>
    </source>
</evidence>
<dbReference type="PANTHER" id="PTHR24356">
    <property type="entry name" value="SERINE/THREONINE-PROTEIN KINASE"/>
    <property type="match status" value="1"/>
</dbReference>
<dbReference type="Pfam" id="PF08926">
    <property type="entry name" value="DUF1908"/>
    <property type="match status" value="1"/>
</dbReference>
<feature type="compositionally biased region" description="Polar residues" evidence="15">
    <location>
        <begin position="1365"/>
        <end position="1389"/>
    </location>
</feature>
<feature type="compositionally biased region" description="Basic and acidic residues" evidence="15">
    <location>
        <begin position="1703"/>
        <end position="1716"/>
    </location>
</feature>
<dbReference type="InterPro" id="IPR008271">
    <property type="entry name" value="Ser/Thr_kinase_AS"/>
</dbReference>
<dbReference type="PANTHER" id="PTHR24356:SF414">
    <property type="entry name" value="NON-SPECIFIC SERINE_THREONINE PROTEIN KINASE"/>
    <property type="match status" value="1"/>
</dbReference>
<feature type="region of interest" description="Disordered" evidence="15">
    <location>
        <begin position="1678"/>
        <end position="1744"/>
    </location>
</feature>
<dbReference type="FunFam" id="1.20.1480.20:FF:000001">
    <property type="entry name" value="microtubule-associated serine/threonine-protein kinase 4 isoform X1"/>
    <property type="match status" value="1"/>
</dbReference>
<dbReference type="PROSITE" id="PS50106">
    <property type="entry name" value="PDZ"/>
    <property type="match status" value="1"/>
</dbReference>